<evidence type="ECO:0000256" key="4">
    <source>
        <dbReference type="ARBA" id="ARBA00022785"/>
    </source>
</evidence>
<dbReference type="InterPro" id="IPR003699">
    <property type="entry name" value="QueA"/>
</dbReference>
<gene>
    <name evidence="6" type="ORF">ACFSB2_03305</name>
</gene>
<comment type="caution">
    <text evidence="6">The sequence shown here is derived from an EMBL/GenBank/DDBJ whole genome shotgun (WGS) entry which is preliminary data.</text>
</comment>
<dbReference type="InterPro" id="IPR042119">
    <property type="entry name" value="QueA_dom2"/>
</dbReference>
<accession>A0ABW4JEZ5</accession>
<dbReference type="SUPFAM" id="SSF111337">
    <property type="entry name" value="QueA-like"/>
    <property type="match status" value="1"/>
</dbReference>
<dbReference type="Pfam" id="PF02547">
    <property type="entry name" value="Queuosine_synth"/>
    <property type="match status" value="1"/>
</dbReference>
<reference evidence="7" key="1">
    <citation type="journal article" date="2019" name="Int. J. Syst. Evol. Microbiol.">
        <title>The Global Catalogue of Microorganisms (GCM) 10K type strain sequencing project: providing services to taxonomists for standard genome sequencing and annotation.</title>
        <authorList>
            <consortium name="The Broad Institute Genomics Platform"/>
            <consortium name="The Broad Institute Genome Sequencing Center for Infectious Disease"/>
            <person name="Wu L."/>
            <person name="Ma J."/>
        </authorList>
    </citation>
    <scope>NUCLEOTIDE SEQUENCE [LARGE SCALE GENOMIC DNA]</scope>
    <source>
        <strain evidence="7">CGMCC 1.12286</strain>
    </source>
</reference>
<dbReference type="Proteomes" id="UP001597079">
    <property type="component" value="Unassembled WGS sequence"/>
</dbReference>
<dbReference type="PANTHER" id="PTHR30307">
    <property type="entry name" value="S-ADENOSYLMETHIONINE:TRNA RIBOSYLTRANSFERASE-ISOMERASE"/>
    <property type="match status" value="1"/>
</dbReference>
<proteinExistence type="predicted"/>
<keyword evidence="2" id="KW-0808">Transferase</keyword>
<keyword evidence="1" id="KW-0963">Cytoplasm</keyword>
<protein>
    <submittedName>
        <fullName evidence="6">S-adenosylmethionine:tRNA ribosyltransferase-isomerase</fullName>
    </submittedName>
</protein>
<evidence type="ECO:0000256" key="3">
    <source>
        <dbReference type="ARBA" id="ARBA00022691"/>
    </source>
</evidence>
<evidence type="ECO:0000313" key="7">
    <source>
        <dbReference type="Proteomes" id="UP001597079"/>
    </source>
</evidence>
<dbReference type="InterPro" id="IPR042118">
    <property type="entry name" value="QueA_dom1"/>
</dbReference>
<evidence type="ECO:0000313" key="6">
    <source>
        <dbReference type="EMBL" id="MFD1673735.1"/>
    </source>
</evidence>
<keyword evidence="7" id="KW-1185">Reference proteome</keyword>
<organism evidence="6 7">
    <name type="scientific">Alicyclobacillus fodiniaquatilis</name>
    <dbReference type="NCBI Taxonomy" id="1661150"/>
    <lineage>
        <taxon>Bacteria</taxon>
        <taxon>Bacillati</taxon>
        <taxon>Bacillota</taxon>
        <taxon>Bacilli</taxon>
        <taxon>Bacillales</taxon>
        <taxon>Alicyclobacillaceae</taxon>
        <taxon>Alicyclobacillus</taxon>
    </lineage>
</organism>
<dbReference type="InterPro" id="IPR036100">
    <property type="entry name" value="QueA_sf"/>
</dbReference>
<evidence type="ECO:0000256" key="5">
    <source>
        <dbReference type="SAM" id="MobiDB-lite"/>
    </source>
</evidence>
<sequence length="376" mass="41352">MTMHVKSGGTTAWNLSLDLPQPPNVATHTPETRGLSRDEVKLMVLDKVSGERQHATFYQLPQWLDADDVVVVNHSRTLPASLPVRLATDGQGIRIHLAGRITKNLYIVERRTVAGAPDDTRFATGEQLVIDDEALQMLHHQSLEQSTKPQGSVVCTVIGHFHPHSRLWYVECAFDLWRVAEIIGQPIRYGYLREAPDIEAFQTIFARELGSAEMPSAARPFSERVVASLQARGVKLAGITLHTGTSSHEVTGRLTDHPFLPEWYHVSAETAALINEANANHRRVIAVGTTVVRAVESATLANGEVVPKAGWTSLIITPESPPRAVTGLMTGLHDSDTSHLAMLYAFTTQENLRSAYAEAVAKGYLWHEFGDANLIL</sequence>
<evidence type="ECO:0000256" key="1">
    <source>
        <dbReference type="ARBA" id="ARBA00022490"/>
    </source>
</evidence>
<name>A0ABW4JEZ5_9BACL</name>
<dbReference type="PANTHER" id="PTHR30307:SF0">
    <property type="entry name" value="S-ADENOSYLMETHIONINE:TRNA RIBOSYLTRANSFERASE-ISOMERASE"/>
    <property type="match status" value="1"/>
</dbReference>
<dbReference type="Gene3D" id="2.40.10.240">
    <property type="entry name" value="QueA-like"/>
    <property type="match status" value="1"/>
</dbReference>
<keyword evidence="4" id="KW-0671">Queuosine biosynthesis</keyword>
<evidence type="ECO:0000256" key="2">
    <source>
        <dbReference type="ARBA" id="ARBA00022679"/>
    </source>
</evidence>
<dbReference type="Gene3D" id="3.40.1780.10">
    <property type="entry name" value="QueA-like"/>
    <property type="match status" value="1"/>
</dbReference>
<keyword evidence="3" id="KW-0949">S-adenosyl-L-methionine</keyword>
<dbReference type="EMBL" id="JBHUCX010000013">
    <property type="protein sequence ID" value="MFD1673735.1"/>
    <property type="molecule type" value="Genomic_DNA"/>
</dbReference>
<feature type="region of interest" description="Disordered" evidence="5">
    <location>
        <begin position="1"/>
        <end position="33"/>
    </location>
</feature>
<dbReference type="RefSeq" id="WP_377941234.1">
    <property type="nucleotide sequence ID" value="NZ_JBHUCX010000013.1"/>
</dbReference>